<keyword evidence="9 13" id="KW-0663">Pyridoxal phosphate</keyword>
<gene>
    <name evidence="15" type="ORF">SAMN05660349_02977</name>
</gene>
<feature type="domain" description="Aminotransferase class I/classII large" evidence="14">
    <location>
        <begin position="41"/>
        <end position="385"/>
    </location>
</feature>
<comment type="pathway">
    <text evidence="3">Lipid metabolism.</text>
</comment>
<dbReference type="AlphaFoldDB" id="A0A1T5EHT7"/>
<evidence type="ECO:0000256" key="6">
    <source>
        <dbReference type="ARBA" id="ARBA00013187"/>
    </source>
</evidence>
<dbReference type="SUPFAM" id="SSF53383">
    <property type="entry name" value="PLP-dependent transferases"/>
    <property type="match status" value="1"/>
</dbReference>
<dbReference type="Gene3D" id="3.40.640.10">
    <property type="entry name" value="Type I PLP-dependent aspartate aminotransferase-like (Major domain)"/>
    <property type="match status" value="1"/>
</dbReference>
<evidence type="ECO:0000256" key="7">
    <source>
        <dbReference type="ARBA" id="ARBA00022679"/>
    </source>
</evidence>
<evidence type="ECO:0000256" key="13">
    <source>
        <dbReference type="RuleBase" id="RU003693"/>
    </source>
</evidence>
<comment type="cofactor">
    <cofactor evidence="1 13">
        <name>pyridoxal 5'-phosphate</name>
        <dbReference type="ChEBI" id="CHEBI:597326"/>
    </cofactor>
</comment>
<dbReference type="EMBL" id="FUYQ01000027">
    <property type="protein sequence ID" value="SKB83592.1"/>
    <property type="molecule type" value="Genomic_DNA"/>
</dbReference>
<comment type="pathway">
    <text evidence="2">Cofactor biosynthesis; biotin biosynthesis.</text>
</comment>
<dbReference type="Proteomes" id="UP000190852">
    <property type="component" value="Unassembled WGS sequence"/>
</dbReference>
<protein>
    <recommendedName>
        <fullName evidence="6">8-amino-7-oxononanoate synthase</fullName>
        <ecNumber evidence="6">2.3.1.47</ecNumber>
    </recommendedName>
    <alternativeName>
        <fullName evidence="10">7-keto-8-amino-pelargonic acid synthase</fullName>
    </alternativeName>
    <alternativeName>
        <fullName evidence="11">8-amino-7-ketopelargonate synthase</fullName>
    </alternativeName>
</protein>
<organism evidence="15 16">
    <name type="scientific">Parabacteroides chartae</name>
    <dbReference type="NCBI Taxonomy" id="1037355"/>
    <lineage>
        <taxon>Bacteria</taxon>
        <taxon>Pseudomonadati</taxon>
        <taxon>Bacteroidota</taxon>
        <taxon>Bacteroidia</taxon>
        <taxon>Bacteroidales</taxon>
        <taxon>Tannerellaceae</taxon>
        <taxon>Parabacteroides</taxon>
    </lineage>
</organism>
<dbReference type="InterPro" id="IPR050087">
    <property type="entry name" value="AON_synthase_class-II"/>
</dbReference>
<keyword evidence="16" id="KW-1185">Reference proteome</keyword>
<dbReference type="Gene3D" id="3.90.1150.10">
    <property type="entry name" value="Aspartate Aminotransferase, domain 1"/>
    <property type="match status" value="1"/>
</dbReference>
<reference evidence="16" key="1">
    <citation type="submission" date="2017-02" db="EMBL/GenBank/DDBJ databases">
        <authorList>
            <person name="Varghese N."/>
            <person name="Submissions S."/>
        </authorList>
    </citation>
    <scope>NUCLEOTIDE SEQUENCE [LARGE SCALE GENOMIC DNA]</scope>
    <source>
        <strain evidence="16">DSM 24967</strain>
    </source>
</reference>
<evidence type="ECO:0000256" key="5">
    <source>
        <dbReference type="ARBA" id="ARBA00011738"/>
    </source>
</evidence>
<evidence type="ECO:0000313" key="15">
    <source>
        <dbReference type="EMBL" id="SKB83592.1"/>
    </source>
</evidence>
<dbReference type="GO" id="GO:0030170">
    <property type="term" value="F:pyridoxal phosphate binding"/>
    <property type="evidence" value="ECO:0007669"/>
    <property type="project" value="InterPro"/>
</dbReference>
<comment type="similarity">
    <text evidence="4">Belongs to the class-II pyridoxal-phosphate-dependent aminotransferase family. BioF subfamily.</text>
</comment>
<evidence type="ECO:0000256" key="3">
    <source>
        <dbReference type="ARBA" id="ARBA00005189"/>
    </source>
</evidence>
<evidence type="ECO:0000256" key="4">
    <source>
        <dbReference type="ARBA" id="ARBA00010008"/>
    </source>
</evidence>
<dbReference type="GO" id="GO:0008710">
    <property type="term" value="F:8-amino-7-oxononanoate synthase activity"/>
    <property type="evidence" value="ECO:0007669"/>
    <property type="project" value="UniProtKB-EC"/>
</dbReference>
<evidence type="ECO:0000313" key="16">
    <source>
        <dbReference type="Proteomes" id="UP000190852"/>
    </source>
</evidence>
<evidence type="ECO:0000256" key="12">
    <source>
        <dbReference type="ARBA" id="ARBA00047715"/>
    </source>
</evidence>
<proteinExistence type="inferred from homology"/>
<dbReference type="InterPro" id="IPR015422">
    <property type="entry name" value="PyrdxlP-dep_Trfase_small"/>
</dbReference>
<dbReference type="InterPro" id="IPR015424">
    <property type="entry name" value="PyrdxlP-dep_Trfase"/>
</dbReference>
<evidence type="ECO:0000256" key="1">
    <source>
        <dbReference type="ARBA" id="ARBA00001933"/>
    </source>
</evidence>
<dbReference type="InterPro" id="IPR004839">
    <property type="entry name" value="Aminotransferase_I/II_large"/>
</dbReference>
<dbReference type="InterPro" id="IPR015421">
    <property type="entry name" value="PyrdxlP-dep_Trfase_major"/>
</dbReference>
<evidence type="ECO:0000256" key="2">
    <source>
        <dbReference type="ARBA" id="ARBA00004746"/>
    </source>
</evidence>
<evidence type="ECO:0000256" key="8">
    <source>
        <dbReference type="ARBA" id="ARBA00022756"/>
    </source>
</evidence>
<evidence type="ECO:0000256" key="11">
    <source>
        <dbReference type="ARBA" id="ARBA00033381"/>
    </source>
</evidence>
<sequence>MNYTDKETACKQELIQLEQTGNLRGLPGIELDGKWIHLDEKKMLNLSSNDYLGIASDQKMRQDFLSNPDIDKAIFSSSSSRLLTGNYPVYQKVERLLTDLYKKESALVFSSGYHMNMGILPAIADKNTLILADKLVHASIIDGIRISSAQCIRYRHQDYRQLEELLDKHHAGFRSMIIVTESIFSMDGDVSPLPLLVQLKKKYPNTFLYVDEAHAVGVRGLNGLGIAEEEDCIPEIDFLCGTFGKAFASMGGFVVCSKIFRDYLINRMRTFIFTTALPPIQLEWSFFVLNQMINMKEERMWLRKSSQKVKEALEGKGFTSTSSSHILPVVIGDSKETILKAGEMQRKGFYMLPVRPPTVPEGTSRLRISLTAGITSAELNQLIQNL</sequence>
<comment type="catalytic activity">
    <reaction evidence="12">
        <text>6-carboxyhexanoyl-[ACP] + L-alanine + H(+) = (8S)-8-amino-7-oxononanoate + holo-[ACP] + CO2</text>
        <dbReference type="Rhea" id="RHEA:42288"/>
        <dbReference type="Rhea" id="RHEA-COMP:9685"/>
        <dbReference type="Rhea" id="RHEA-COMP:9955"/>
        <dbReference type="ChEBI" id="CHEBI:15378"/>
        <dbReference type="ChEBI" id="CHEBI:16526"/>
        <dbReference type="ChEBI" id="CHEBI:57972"/>
        <dbReference type="ChEBI" id="CHEBI:64479"/>
        <dbReference type="ChEBI" id="CHEBI:78846"/>
        <dbReference type="ChEBI" id="CHEBI:149468"/>
        <dbReference type="EC" id="2.3.1.47"/>
    </reaction>
</comment>
<dbReference type="InterPro" id="IPR001917">
    <property type="entry name" value="Aminotrans_II_pyridoxalP_BS"/>
</dbReference>
<name>A0A1T5EHT7_9BACT</name>
<dbReference type="PANTHER" id="PTHR13693">
    <property type="entry name" value="CLASS II AMINOTRANSFERASE/8-AMINO-7-OXONONANOATE SYNTHASE"/>
    <property type="match status" value="1"/>
</dbReference>
<dbReference type="Pfam" id="PF00155">
    <property type="entry name" value="Aminotran_1_2"/>
    <property type="match status" value="1"/>
</dbReference>
<evidence type="ECO:0000256" key="10">
    <source>
        <dbReference type="ARBA" id="ARBA00032610"/>
    </source>
</evidence>
<dbReference type="RefSeq" id="WP_079684385.1">
    <property type="nucleotide sequence ID" value="NZ_FUYQ01000027.1"/>
</dbReference>
<evidence type="ECO:0000259" key="14">
    <source>
        <dbReference type="Pfam" id="PF00155"/>
    </source>
</evidence>
<keyword evidence="7" id="KW-0808">Transferase</keyword>
<dbReference type="PANTHER" id="PTHR13693:SF100">
    <property type="entry name" value="8-AMINO-7-OXONONANOATE SYNTHASE"/>
    <property type="match status" value="1"/>
</dbReference>
<keyword evidence="8" id="KW-0093">Biotin biosynthesis</keyword>
<accession>A0A1T5EHT7</accession>
<dbReference type="EC" id="2.3.1.47" evidence="6"/>
<evidence type="ECO:0000256" key="9">
    <source>
        <dbReference type="ARBA" id="ARBA00022898"/>
    </source>
</evidence>
<comment type="subunit">
    <text evidence="5">Homodimer.</text>
</comment>
<dbReference type="GO" id="GO:0009102">
    <property type="term" value="P:biotin biosynthetic process"/>
    <property type="evidence" value="ECO:0007669"/>
    <property type="project" value="UniProtKB-KW"/>
</dbReference>
<dbReference type="PROSITE" id="PS00599">
    <property type="entry name" value="AA_TRANSFER_CLASS_2"/>
    <property type="match status" value="1"/>
</dbReference>